<evidence type="ECO:0000256" key="2">
    <source>
        <dbReference type="ARBA" id="ARBA00022679"/>
    </source>
</evidence>
<dbReference type="CDD" id="cd09010">
    <property type="entry name" value="MTAP_SsMTAPII_like_MTIP"/>
    <property type="match status" value="1"/>
</dbReference>
<organism evidence="5 6">
    <name type="scientific">Pseudohongiella nitratireducens</name>
    <dbReference type="NCBI Taxonomy" id="1768907"/>
    <lineage>
        <taxon>Bacteria</taxon>
        <taxon>Pseudomonadati</taxon>
        <taxon>Pseudomonadota</taxon>
        <taxon>Gammaproteobacteria</taxon>
        <taxon>Pseudomonadales</taxon>
        <taxon>Pseudohongiellaceae</taxon>
        <taxon>Pseudohongiella</taxon>
    </lineage>
</organism>
<evidence type="ECO:0000313" key="5">
    <source>
        <dbReference type="EMBL" id="GGG56736.1"/>
    </source>
</evidence>
<evidence type="ECO:0000256" key="3">
    <source>
        <dbReference type="HAMAP-Rule" id="MF_01963"/>
    </source>
</evidence>
<comment type="pathway">
    <text evidence="3">Purine metabolism; purine nucleoside salvage.</text>
</comment>
<feature type="domain" description="Nucleoside phosphorylase" evidence="4">
    <location>
        <begin position="2"/>
        <end position="250"/>
    </location>
</feature>
<dbReference type="GO" id="GO:0005829">
    <property type="term" value="C:cytosol"/>
    <property type="evidence" value="ECO:0007669"/>
    <property type="project" value="TreeGrafter"/>
</dbReference>
<keyword evidence="3" id="KW-0660">Purine salvage</keyword>
<dbReference type="GO" id="GO:0017061">
    <property type="term" value="F:S-methyl-5-thioadenosine phosphorylase activity"/>
    <property type="evidence" value="ECO:0007669"/>
    <property type="project" value="InterPro"/>
</dbReference>
<dbReference type="InterPro" id="IPR010044">
    <property type="entry name" value="MTAP"/>
</dbReference>
<dbReference type="InterPro" id="IPR000845">
    <property type="entry name" value="Nucleoside_phosphorylase_d"/>
</dbReference>
<feature type="binding site" evidence="3">
    <location>
        <position position="195"/>
    </location>
    <ligand>
        <name>substrate</name>
    </ligand>
</feature>
<comment type="similarity">
    <text evidence="3">Belongs to the PNP/MTAP phosphorylase family. MTAP subfamily.</text>
</comment>
<dbReference type="AlphaFoldDB" id="A0A917GTY6"/>
<dbReference type="InterPro" id="IPR018099">
    <property type="entry name" value="Purine_phosphorylase-2_CS"/>
</dbReference>
<dbReference type="Gene3D" id="3.40.50.1580">
    <property type="entry name" value="Nucleoside phosphorylase domain"/>
    <property type="match status" value="1"/>
</dbReference>
<feature type="binding site" evidence="3">
    <location>
        <begin position="52"/>
        <end position="53"/>
    </location>
    <ligand>
        <name>phosphate</name>
        <dbReference type="ChEBI" id="CHEBI:43474"/>
    </ligand>
</feature>
<keyword evidence="1 3" id="KW-0328">Glycosyltransferase</keyword>
<comment type="caution">
    <text evidence="5">The sequence shown here is derived from an EMBL/GenBank/DDBJ whole genome shotgun (WGS) entry which is preliminary data.</text>
</comment>
<dbReference type="Proteomes" id="UP000627715">
    <property type="component" value="Unassembled WGS sequence"/>
</dbReference>
<proteinExistence type="inferred from homology"/>
<dbReference type="NCBIfam" id="NF006599">
    <property type="entry name" value="PRK09136.1"/>
    <property type="match status" value="1"/>
</dbReference>
<comment type="function">
    <text evidence="3">Catalyzes the reversible phosphorylation of S-methyl-5'-thioinosine (MTI) to hypoxanthine and 5-methylthioribose-1-phosphate. Involved in the breakdown of S-methyl-5'-thioadenosine (MTA), a major by-product of polyamine biosynthesis. Catabolism of (MTA) occurs via deamination to MTI and phosphorolysis to hypoxanthine.</text>
</comment>
<dbReference type="EMBL" id="BMIY01000005">
    <property type="protein sequence ID" value="GGG56736.1"/>
    <property type="molecule type" value="Genomic_DNA"/>
</dbReference>
<gene>
    <name evidence="5" type="ORF">GCM10011403_12360</name>
</gene>
<feature type="binding site" evidence="3">
    <location>
        <position position="8"/>
    </location>
    <ligand>
        <name>phosphate</name>
        <dbReference type="ChEBI" id="CHEBI:43474"/>
    </ligand>
</feature>
<evidence type="ECO:0000256" key="1">
    <source>
        <dbReference type="ARBA" id="ARBA00022676"/>
    </source>
</evidence>
<reference evidence="5" key="2">
    <citation type="submission" date="2020-09" db="EMBL/GenBank/DDBJ databases">
        <authorList>
            <person name="Sun Q."/>
            <person name="Zhou Y."/>
        </authorList>
    </citation>
    <scope>NUCLEOTIDE SEQUENCE</scope>
    <source>
        <strain evidence="5">CGMCC 1.15425</strain>
    </source>
</reference>
<dbReference type="InterPro" id="IPR035994">
    <property type="entry name" value="Nucleoside_phosphorylase_sf"/>
</dbReference>
<dbReference type="EC" id="2.4.2.44" evidence="3"/>
<dbReference type="GO" id="GO:0019509">
    <property type="term" value="P:L-methionine salvage from methylthioadenosine"/>
    <property type="evidence" value="ECO:0007669"/>
    <property type="project" value="TreeGrafter"/>
</dbReference>
<dbReference type="PANTHER" id="PTHR42679:SF2">
    <property type="entry name" value="S-METHYL-5'-THIOADENOSINE PHOSPHORYLASE"/>
    <property type="match status" value="1"/>
</dbReference>
<dbReference type="Pfam" id="PF01048">
    <property type="entry name" value="PNP_UDP_1"/>
    <property type="match status" value="1"/>
</dbReference>
<dbReference type="PROSITE" id="PS01240">
    <property type="entry name" value="PNP_MTAP_2"/>
    <property type="match status" value="1"/>
</dbReference>
<comment type="subunit">
    <text evidence="3">Homotrimer.</text>
</comment>
<feature type="site" description="Important for substrate specificity" evidence="3">
    <location>
        <position position="177"/>
    </location>
</feature>
<comment type="catalytic activity">
    <reaction evidence="3">
        <text>S-methyl-5'-thioinosine + phosphate = 5-(methylsulfanyl)-alpha-D-ribose 1-phosphate + hypoxanthine</text>
        <dbReference type="Rhea" id="RHEA:30643"/>
        <dbReference type="ChEBI" id="CHEBI:17368"/>
        <dbReference type="ChEBI" id="CHEBI:43474"/>
        <dbReference type="ChEBI" id="CHEBI:48595"/>
        <dbReference type="ChEBI" id="CHEBI:58533"/>
        <dbReference type="EC" id="2.4.2.44"/>
    </reaction>
</comment>
<dbReference type="SUPFAM" id="SSF53167">
    <property type="entry name" value="Purine and uridine phosphorylases"/>
    <property type="match status" value="1"/>
</dbReference>
<dbReference type="PANTHER" id="PTHR42679">
    <property type="entry name" value="S-METHYL-5'-THIOADENOSINE PHOSPHORYLASE"/>
    <property type="match status" value="1"/>
</dbReference>
<feature type="binding site" evidence="3">
    <location>
        <begin position="219"/>
        <end position="221"/>
    </location>
    <ligand>
        <name>substrate</name>
    </ligand>
</feature>
<reference evidence="5" key="1">
    <citation type="journal article" date="2014" name="Int. J. Syst. Evol. Microbiol.">
        <title>Complete genome sequence of Corynebacterium casei LMG S-19264T (=DSM 44701T), isolated from a smear-ripened cheese.</title>
        <authorList>
            <consortium name="US DOE Joint Genome Institute (JGI-PGF)"/>
            <person name="Walter F."/>
            <person name="Albersmeier A."/>
            <person name="Kalinowski J."/>
            <person name="Ruckert C."/>
        </authorList>
    </citation>
    <scope>NUCLEOTIDE SEQUENCE</scope>
    <source>
        <strain evidence="5">CGMCC 1.15425</strain>
    </source>
</reference>
<keyword evidence="2 3" id="KW-0808">Transferase</keyword>
<sequence length="262" mass="28091">MIAIIGGSGLNNLSALEQVSEKWVDTPYSEGGVLVTQGHLPGVELPVCFLPRHGKGHVLPPHRINYRANLYALHELGVRAVLAVNAVGGITSATGPGAIVIPDQVIDYTWGREHTFFDGSDSGLSSPDKFSQTVAHVDMTNPYDELLRTLLQDASVNLRHPVVTQAVYGATQGPRLETPAEIKRLAQDGCDIVGMTGMPEAALARELGMAYASLALSVNWAAGISQEEITMEAIHRVLEEGMAVIEQLLLVAVQRYSDTSNS</sequence>
<feature type="binding site" evidence="3">
    <location>
        <position position="196"/>
    </location>
    <ligand>
        <name>phosphate</name>
        <dbReference type="ChEBI" id="CHEBI:43474"/>
    </ligand>
</feature>
<dbReference type="HAMAP" id="MF_01963">
    <property type="entry name" value="MTAP"/>
    <property type="match status" value="1"/>
</dbReference>
<feature type="site" description="Important for substrate specificity" evidence="3">
    <location>
        <position position="231"/>
    </location>
</feature>
<accession>A0A917GTY6</accession>
<comment type="caution">
    <text evidence="3">Lacks conserved residue(s) required for the propagation of feature annotation.</text>
</comment>
<evidence type="ECO:0000259" key="4">
    <source>
        <dbReference type="Pfam" id="PF01048"/>
    </source>
</evidence>
<dbReference type="RefSeq" id="WP_082866754.1">
    <property type="nucleotide sequence ID" value="NZ_BMIY01000005.1"/>
</dbReference>
<keyword evidence="6" id="KW-1185">Reference proteome</keyword>
<name>A0A917GTY6_9GAMM</name>
<evidence type="ECO:0000313" key="6">
    <source>
        <dbReference type="Proteomes" id="UP000627715"/>
    </source>
</evidence>
<comment type="miscellaneous">
    <text evidence="3">Although this enzyme belongs to the family of MTA phosphorylases based on sequence homology, it has been shown that conserved amino acid substitutions in the substrate binding pocket convert the substrate specificity of this enzyme from 6-aminopurines to 6-oxopurines.</text>
</comment>
<protein>
    <recommendedName>
        <fullName evidence="3">Probable S-methyl-5'-thioinosine phosphorylase</fullName>
        <ecNumber evidence="3">2.4.2.44</ecNumber>
    </recommendedName>
    <alternativeName>
        <fullName evidence="3">5'-methylthioinosine phosphorylase</fullName>
        <shortName evidence="3">MTI phosphorylase</shortName>
        <shortName evidence="3">MTIP</shortName>
    </alternativeName>
</protein>
<dbReference type="OrthoDB" id="1523230at2"/>
<dbReference type="GO" id="GO:0006166">
    <property type="term" value="P:purine ribonucleoside salvage"/>
    <property type="evidence" value="ECO:0007669"/>
    <property type="project" value="UniProtKB-UniRule"/>
</dbReference>